<name>A0A1Q2CIU1_9ACTN</name>
<dbReference type="KEGG" id="tfl:RPIT_05255"/>
<dbReference type="EMBL" id="CP019605">
    <property type="protein sequence ID" value="AQP46031.1"/>
    <property type="molecule type" value="Genomic_DNA"/>
</dbReference>
<accession>A0A1Q2CIU1</accession>
<dbReference type="InterPro" id="IPR021412">
    <property type="entry name" value="DUF3052"/>
</dbReference>
<evidence type="ECO:0008006" key="3">
    <source>
        <dbReference type="Google" id="ProtNLM"/>
    </source>
</evidence>
<organism evidence="1 2">
    <name type="scientific">Tessaracoccus flavus</name>
    <dbReference type="NCBI Taxonomy" id="1610493"/>
    <lineage>
        <taxon>Bacteria</taxon>
        <taxon>Bacillati</taxon>
        <taxon>Actinomycetota</taxon>
        <taxon>Actinomycetes</taxon>
        <taxon>Propionibacteriales</taxon>
        <taxon>Propionibacteriaceae</taxon>
        <taxon>Tessaracoccus</taxon>
    </lineage>
</organism>
<gene>
    <name evidence="1" type="ORF">RPIT_05255</name>
</gene>
<evidence type="ECO:0000313" key="1">
    <source>
        <dbReference type="EMBL" id="AQP46031.1"/>
    </source>
</evidence>
<reference evidence="1 2" key="1">
    <citation type="journal article" date="2016" name="Int. J. Syst. Evol. Microbiol.">
        <title>Tessaracoccus flavus sp. nov., isolated from the drainage system of a lindane-producing factory.</title>
        <authorList>
            <person name="Kumari R."/>
            <person name="Singh P."/>
            <person name="Schumann P."/>
            <person name="Lal R."/>
        </authorList>
    </citation>
    <scope>NUCLEOTIDE SEQUENCE [LARGE SCALE GENOMIC DNA]</scope>
    <source>
        <strain evidence="1 2">RP1T</strain>
    </source>
</reference>
<protein>
    <recommendedName>
        <fullName evidence="3">DUF3052 domain-containing protein</fullName>
    </recommendedName>
</protein>
<keyword evidence="2" id="KW-1185">Reference proteome</keyword>
<dbReference type="Proteomes" id="UP000188324">
    <property type="component" value="Chromosome"/>
</dbReference>
<dbReference type="AlphaFoldDB" id="A0A1Q2CIU1"/>
<dbReference type="STRING" id="1610493.RPIT_05255"/>
<evidence type="ECO:0000313" key="2">
    <source>
        <dbReference type="Proteomes" id="UP000188324"/>
    </source>
</evidence>
<sequence length="142" mass="15518">MWQAWSVDTEGLTGAELLALEPGLVVQELGWDEDVDADLRDDIMDAIDAEMVDEPLEAVDVVILWWRDDDGDVADGLVDAMTDLTDKGIIWLLTPKVGRSGFIDPSSVAEGVTIAGLSLTRTANVAPDWQATKVVRPKNTRR</sequence>
<dbReference type="Pfam" id="PF11253">
    <property type="entry name" value="DUF3052"/>
    <property type="match status" value="1"/>
</dbReference>
<proteinExistence type="predicted"/>